<keyword evidence="12 18" id="KW-0548">Nucleotidyltransferase</keyword>
<dbReference type="AlphaFoldDB" id="U2FR59"/>
<feature type="transmembrane region" description="Helical" evidence="19">
    <location>
        <begin position="264"/>
        <end position="285"/>
    </location>
</feature>
<evidence type="ECO:0000256" key="3">
    <source>
        <dbReference type="ARBA" id="ARBA00005119"/>
    </source>
</evidence>
<dbReference type="Proteomes" id="UP000005707">
    <property type="component" value="Unassembled WGS sequence"/>
</dbReference>
<keyword evidence="14" id="KW-0443">Lipid metabolism</keyword>
<feature type="transmembrane region" description="Helical" evidence="19">
    <location>
        <begin position="83"/>
        <end position="111"/>
    </location>
</feature>
<dbReference type="FunCoup" id="U2FR59">
    <property type="interactions" value="411"/>
</dbReference>
<feature type="transmembrane region" description="Helical" evidence="19">
    <location>
        <begin position="188"/>
        <end position="207"/>
    </location>
</feature>
<evidence type="ECO:0000256" key="10">
    <source>
        <dbReference type="ARBA" id="ARBA00022679"/>
    </source>
</evidence>
<sequence>MKQRTITAVLILTVLITTVLVDLNYNTPFLYILAILLALVATKEMISMKETVKQLPIEIHVFSYFAVLYLMFTNLSIEGEGRLFMIFSVLDLQFTLHSMAFLCLFVFLVMVFRERFSVNDAGFILLSVMYVGITFHALIYIYNMGLNFLLYVVLVTTLTDTFAYFVGRLIGKHKLAPKISPKKTIEGSVGGVIVSTTIASIFAYSTIMPEIQFYYIIIITFVISILAQIGDLVASSMKRRYNIKDFGTIFPGHGGVLDRLDSTLYASLAFFYVINILGYFNILIYNI</sequence>
<dbReference type="UniPathway" id="UPA00557">
    <property type="reaction ID" value="UER00614"/>
</dbReference>
<evidence type="ECO:0000256" key="2">
    <source>
        <dbReference type="ARBA" id="ARBA00004651"/>
    </source>
</evidence>
<keyword evidence="8" id="KW-1003">Cell membrane</keyword>
<evidence type="ECO:0000256" key="11">
    <source>
        <dbReference type="ARBA" id="ARBA00022692"/>
    </source>
</evidence>
<dbReference type="Pfam" id="PF01148">
    <property type="entry name" value="CTP_transf_1"/>
    <property type="match status" value="1"/>
</dbReference>
<evidence type="ECO:0000256" key="7">
    <source>
        <dbReference type="ARBA" id="ARBA00019373"/>
    </source>
</evidence>
<evidence type="ECO:0000256" key="9">
    <source>
        <dbReference type="ARBA" id="ARBA00022516"/>
    </source>
</evidence>
<dbReference type="STRING" id="1033810.HLPCO_000125"/>
<evidence type="ECO:0000256" key="12">
    <source>
        <dbReference type="ARBA" id="ARBA00022695"/>
    </source>
</evidence>
<keyword evidence="21" id="KW-1185">Reference proteome</keyword>
<dbReference type="GO" id="GO:0004605">
    <property type="term" value="F:phosphatidate cytidylyltransferase activity"/>
    <property type="evidence" value="ECO:0007669"/>
    <property type="project" value="UniProtKB-EC"/>
</dbReference>
<comment type="pathway">
    <text evidence="3 18">Phospholipid metabolism; CDP-diacylglycerol biosynthesis; CDP-diacylglycerol from sn-glycerol 3-phosphate: step 3/3.</text>
</comment>
<dbReference type="EMBL" id="AFNU02000001">
    <property type="protein sequence ID" value="ERJ13474.1"/>
    <property type="molecule type" value="Genomic_DNA"/>
</dbReference>
<keyword evidence="10 18" id="KW-0808">Transferase</keyword>
<evidence type="ECO:0000256" key="4">
    <source>
        <dbReference type="ARBA" id="ARBA00005189"/>
    </source>
</evidence>
<keyword evidence="11 18" id="KW-0812">Transmembrane</keyword>
<feature type="transmembrane region" description="Helical" evidence="19">
    <location>
        <begin position="213"/>
        <end position="234"/>
    </location>
</feature>
<organism evidence="20 21">
    <name type="scientific">Haloplasma contractile SSD-17B</name>
    <dbReference type="NCBI Taxonomy" id="1033810"/>
    <lineage>
        <taxon>Bacteria</taxon>
        <taxon>Bacillati</taxon>
        <taxon>Mycoplasmatota</taxon>
        <taxon>Mollicutes</taxon>
        <taxon>Haloplasmatales</taxon>
        <taxon>Haloplasmataceae</taxon>
        <taxon>Haloplasma</taxon>
    </lineage>
</organism>
<proteinExistence type="inferred from homology"/>
<keyword evidence="13 19" id="KW-1133">Transmembrane helix</keyword>
<evidence type="ECO:0000256" key="14">
    <source>
        <dbReference type="ARBA" id="ARBA00023098"/>
    </source>
</evidence>
<dbReference type="InParanoid" id="U2FR59"/>
<evidence type="ECO:0000256" key="16">
    <source>
        <dbReference type="ARBA" id="ARBA00023209"/>
    </source>
</evidence>
<evidence type="ECO:0000256" key="18">
    <source>
        <dbReference type="RuleBase" id="RU003938"/>
    </source>
</evidence>
<evidence type="ECO:0000256" key="1">
    <source>
        <dbReference type="ARBA" id="ARBA00001698"/>
    </source>
</evidence>
<evidence type="ECO:0000256" key="6">
    <source>
        <dbReference type="ARBA" id="ARBA00012487"/>
    </source>
</evidence>
<keyword evidence="16" id="KW-0594">Phospholipid biosynthesis</keyword>
<feature type="transmembrane region" description="Helical" evidence="19">
    <location>
        <begin position="59"/>
        <end position="77"/>
    </location>
</feature>
<comment type="similarity">
    <text evidence="5 18">Belongs to the CDS family.</text>
</comment>
<dbReference type="GO" id="GO:0005886">
    <property type="term" value="C:plasma membrane"/>
    <property type="evidence" value="ECO:0007669"/>
    <property type="project" value="UniProtKB-SubCell"/>
</dbReference>
<protein>
    <recommendedName>
        <fullName evidence="7 18">Phosphatidate cytidylyltransferase</fullName>
        <ecNumber evidence="6 18">2.7.7.41</ecNumber>
    </recommendedName>
</protein>
<evidence type="ECO:0000313" key="21">
    <source>
        <dbReference type="Proteomes" id="UP000005707"/>
    </source>
</evidence>
<feature type="transmembrane region" description="Helical" evidence="19">
    <location>
        <begin position="148"/>
        <end position="167"/>
    </location>
</feature>
<name>U2FR59_9MOLU</name>
<gene>
    <name evidence="20" type="primary">cdsA</name>
    <name evidence="20" type="ORF">HLPCO_000125</name>
</gene>
<comment type="catalytic activity">
    <reaction evidence="1 18">
        <text>a 1,2-diacyl-sn-glycero-3-phosphate + CTP + H(+) = a CDP-1,2-diacyl-sn-glycerol + diphosphate</text>
        <dbReference type="Rhea" id="RHEA:16229"/>
        <dbReference type="ChEBI" id="CHEBI:15378"/>
        <dbReference type="ChEBI" id="CHEBI:33019"/>
        <dbReference type="ChEBI" id="CHEBI:37563"/>
        <dbReference type="ChEBI" id="CHEBI:58332"/>
        <dbReference type="ChEBI" id="CHEBI:58608"/>
        <dbReference type="EC" id="2.7.7.41"/>
    </reaction>
</comment>
<dbReference type="PANTHER" id="PTHR46382:SF1">
    <property type="entry name" value="PHOSPHATIDATE CYTIDYLYLTRANSFERASE"/>
    <property type="match status" value="1"/>
</dbReference>
<comment type="pathway">
    <text evidence="4">Lipid metabolism.</text>
</comment>
<feature type="transmembrane region" description="Helical" evidence="19">
    <location>
        <begin position="123"/>
        <end position="142"/>
    </location>
</feature>
<dbReference type="EC" id="2.7.7.41" evidence="6 18"/>
<feature type="transmembrane region" description="Helical" evidence="19">
    <location>
        <begin position="29"/>
        <end position="47"/>
    </location>
</feature>
<comment type="subcellular location">
    <subcellularLocation>
        <location evidence="2">Cell membrane</location>
        <topology evidence="2">Multi-pass membrane protein</topology>
    </subcellularLocation>
</comment>
<dbReference type="eggNOG" id="COG4589">
    <property type="taxonomic scope" value="Bacteria"/>
</dbReference>
<dbReference type="RefSeq" id="WP_008826420.1">
    <property type="nucleotide sequence ID" value="NZ_AFNU02000001.1"/>
</dbReference>
<evidence type="ECO:0000256" key="15">
    <source>
        <dbReference type="ARBA" id="ARBA00023136"/>
    </source>
</evidence>
<keyword evidence="15 19" id="KW-0472">Membrane</keyword>
<dbReference type="OrthoDB" id="9799199at2"/>
<evidence type="ECO:0000256" key="13">
    <source>
        <dbReference type="ARBA" id="ARBA00022989"/>
    </source>
</evidence>
<dbReference type="GO" id="GO:0016024">
    <property type="term" value="P:CDP-diacylglycerol biosynthetic process"/>
    <property type="evidence" value="ECO:0007669"/>
    <property type="project" value="UniProtKB-UniPathway"/>
</dbReference>
<dbReference type="PANTHER" id="PTHR46382">
    <property type="entry name" value="PHOSPHATIDATE CYTIDYLYLTRANSFERASE"/>
    <property type="match status" value="1"/>
</dbReference>
<evidence type="ECO:0000256" key="17">
    <source>
        <dbReference type="ARBA" id="ARBA00023264"/>
    </source>
</evidence>
<evidence type="ECO:0000256" key="5">
    <source>
        <dbReference type="ARBA" id="ARBA00010185"/>
    </source>
</evidence>
<keyword evidence="9" id="KW-0444">Lipid biosynthesis</keyword>
<accession>U2FR59</accession>
<comment type="caution">
    <text evidence="20">The sequence shown here is derived from an EMBL/GenBank/DDBJ whole genome shotgun (WGS) entry which is preliminary data.</text>
</comment>
<evidence type="ECO:0000313" key="20">
    <source>
        <dbReference type="EMBL" id="ERJ13474.1"/>
    </source>
</evidence>
<evidence type="ECO:0000256" key="19">
    <source>
        <dbReference type="SAM" id="Phobius"/>
    </source>
</evidence>
<dbReference type="PROSITE" id="PS01315">
    <property type="entry name" value="CDS"/>
    <property type="match status" value="1"/>
</dbReference>
<keyword evidence="17" id="KW-1208">Phospholipid metabolism</keyword>
<evidence type="ECO:0000256" key="8">
    <source>
        <dbReference type="ARBA" id="ARBA00022475"/>
    </source>
</evidence>
<dbReference type="InterPro" id="IPR000374">
    <property type="entry name" value="PC_trans"/>
</dbReference>
<reference evidence="20 21" key="2">
    <citation type="journal article" date="2013" name="PLoS ONE">
        <title>INDIGO - INtegrated Data Warehouse of MIcrobial GenOmes with Examples from the Red Sea Extremophiles.</title>
        <authorList>
            <person name="Alam I."/>
            <person name="Antunes A."/>
            <person name="Kamau A.A."/>
            <person name="Ba Alawi W."/>
            <person name="Kalkatawi M."/>
            <person name="Stingl U."/>
            <person name="Bajic V.B."/>
        </authorList>
    </citation>
    <scope>NUCLEOTIDE SEQUENCE [LARGE SCALE GENOMIC DNA]</scope>
    <source>
        <strain evidence="20 21">SSD-17B</strain>
    </source>
</reference>
<reference evidence="20 21" key="1">
    <citation type="journal article" date="2011" name="J. Bacteriol.">
        <title>Genome sequence of Haloplasma contractile, an unusual contractile bacterium from a deep-sea anoxic brine lake.</title>
        <authorList>
            <person name="Antunes A."/>
            <person name="Alam I."/>
            <person name="El Dorry H."/>
            <person name="Siam R."/>
            <person name="Robertson A."/>
            <person name="Bajic V.B."/>
            <person name="Stingl U."/>
        </authorList>
    </citation>
    <scope>NUCLEOTIDE SEQUENCE [LARGE SCALE GENOMIC DNA]</scope>
    <source>
        <strain evidence="20 21">SSD-17B</strain>
    </source>
</reference>